<feature type="transmembrane region" description="Helical" evidence="6">
    <location>
        <begin position="152"/>
        <end position="173"/>
    </location>
</feature>
<keyword evidence="4 6" id="KW-0472">Membrane</keyword>
<dbReference type="GO" id="GO:0006884">
    <property type="term" value="P:cell volume homeostasis"/>
    <property type="evidence" value="ECO:0007669"/>
    <property type="project" value="TreeGrafter"/>
</dbReference>
<evidence type="ECO:0000256" key="4">
    <source>
        <dbReference type="ARBA" id="ARBA00023136"/>
    </source>
</evidence>
<dbReference type="PANTHER" id="PTHR11827">
    <property type="entry name" value="SOLUTE CARRIER FAMILY 12, CATION COTRANSPORTERS"/>
    <property type="match status" value="1"/>
</dbReference>
<dbReference type="InterPro" id="IPR002948">
    <property type="entry name" value="SLC12A3"/>
</dbReference>
<feature type="compositionally biased region" description="Polar residues" evidence="5">
    <location>
        <begin position="120"/>
        <end position="135"/>
    </location>
</feature>
<gene>
    <name evidence="10" type="primary">slc12a10.1</name>
</gene>
<feature type="region of interest" description="Disordered" evidence="5">
    <location>
        <begin position="1"/>
        <end position="69"/>
    </location>
</feature>
<evidence type="ECO:0000259" key="7">
    <source>
        <dbReference type="Pfam" id="PF00324"/>
    </source>
</evidence>
<feature type="transmembrane region" description="Helical" evidence="6">
    <location>
        <begin position="303"/>
        <end position="322"/>
    </location>
</feature>
<dbReference type="Pfam" id="PF00324">
    <property type="entry name" value="AA_permease"/>
    <property type="match status" value="1"/>
</dbReference>
<feature type="domain" description="SLC12A transporter C-terminal" evidence="8">
    <location>
        <begin position="672"/>
        <end position="1066"/>
    </location>
</feature>
<evidence type="ECO:0000256" key="5">
    <source>
        <dbReference type="SAM" id="MobiDB-lite"/>
    </source>
</evidence>
<dbReference type="OrthoDB" id="2020542at2759"/>
<feature type="region of interest" description="Disordered" evidence="5">
    <location>
        <begin position="809"/>
        <end position="830"/>
    </location>
</feature>
<keyword evidence="2 6" id="KW-0812">Transmembrane</keyword>
<dbReference type="GO" id="GO:0008511">
    <property type="term" value="F:sodium:potassium:chloride symporter activity"/>
    <property type="evidence" value="ECO:0007669"/>
    <property type="project" value="TreeGrafter"/>
</dbReference>
<evidence type="ECO:0000256" key="6">
    <source>
        <dbReference type="SAM" id="Phobius"/>
    </source>
</evidence>
<evidence type="ECO:0000256" key="1">
    <source>
        <dbReference type="ARBA" id="ARBA00004141"/>
    </source>
</evidence>
<feature type="transmembrane region" description="Helical" evidence="6">
    <location>
        <begin position="470"/>
        <end position="491"/>
    </location>
</feature>
<keyword evidence="9" id="KW-1185">Reference proteome</keyword>
<dbReference type="GO" id="GO:0016324">
    <property type="term" value="C:apical plasma membrane"/>
    <property type="evidence" value="ECO:0007669"/>
    <property type="project" value="TreeGrafter"/>
</dbReference>
<dbReference type="CTD" id="570849"/>
<dbReference type="NCBIfam" id="TIGR00930">
    <property type="entry name" value="2a30"/>
    <property type="match status" value="1"/>
</dbReference>
<dbReference type="InParanoid" id="A0A6P7I0R7"/>
<dbReference type="Pfam" id="PF03522">
    <property type="entry name" value="SLC12"/>
    <property type="match status" value="1"/>
</dbReference>
<feature type="transmembrane region" description="Helical" evidence="6">
    <location>
        <begin position="356"/>
        <end position="374"/>
    </location>
</feature>
<feature type="transmembrane region" description="Helical" evidence="6">
    <location>
        <begin position="231"/>
        <end position="255"/>
    </location>
</feature>
<dbReference type="Gene3D" id="1.20.1740.10">
    <property type="entry name" value="Amino acid/polyamine transporter I"/>
    <property type="match status" value="1"/>
</dbReference>
<keyword evidence="3 6" id="KW-1133">Transmembrane helix</keyword>
<proteinExistence type="predicted"/>
<reference evidence="10" key="1">
    <citation type="submission" date="2025-08" db="UniProtKB">
        <authorList>
            <consortium name="RefSeq"/>
        </authorList>
    </citation>
    <scope>IDENTIFICATION</scope>
</reference>
<organism evidence="9 10">
    <name type="scientific">Parambassis ranga</name>
    <name type="common">Indian glassy fish</name>
    <dbReference type="NCBI Taxonomy" id="210632"/>
    <lineage>
        <taxon>Eukaryota</taxon>
        <taxon>Metazoa</taxon>
        <taxon>Chordata</taxon>
        <taxon>Craniata</taxon>
        <taxon>Vertebrata</taxon>
        <taxon>Euteleostomi</taxon>
        <taxon>Actinopterygii</taxon>
        <taxon>Neopterygii</taxon>
        <taxon>Teleostei</taxon>
        <taxon>Neoteleostei</taxon>
        <taxon>Acanthomorphata</taxon>
        <taxon>Ovalentaria</taxon>
        <taxon>Ambassidae</taxon>
        <taxon>Parambassis</taxon>
    </lineage>
</organism>
<sequence length="1067" mass="118901">MGQFTSKSNGLAPGGVPQIRFLTNEGPPRYLSHHFDTNSRQDGNLQTPPTIVVSDEESSTSERRGSRMEVRRSSFYSTIDLVPQLEHYASTLPRQQARSRPSLEALRRAFEEVEVGMEAANTTTDSGVSSLPATDNENEEPQGSKEKAPVRFGWVTGVMVRCMLNIWGVILFLRLSWITSQAGIVLTSVIIFMSVTVTSVTALSISAIATNGRVISGGAYFMISRTLGPEIGGPIGMVFSFANALACALNTVGFAEVVRDLMQDFGVILVDSINDVRIVGVITVTLLLFISMAGMEYESKTQYLFFLVLLISFSNYIVGTIIPPGPEKQALGIFGYRSEIFVENLKPNWRGPQGNFFQMFAIFFPSAIGILSGANISGDLKDPATAIPKGTLAAIFGTTLSYLVISATVASCVVRDASGNMSDIMTGNMTDGCTGLACNWGWNFTDCIQLESCEFGLSNSLKVLGQISGFYYLITAGVFAASLSSALGFLISAPKVFQCLCRDQLYPYIGFFSKGYGKNDEPLRAYILCYLIAVAFVLIAELNTIAALISNFFLCSYSLINFSCFHASITNSPGWRPSFHYYSKWTALFGAVISVVLMFLFTWWAALITFCIIFFLFGYINYNKPKVNWGSSFQAGTYNMALSYSVSLSGVEDHVKNFRPQCLVLTGPPNQRPALVDFVGSFTKHVSLMICGDIVMEQDRQTRGHDATDSLVKWMNKRKVRSFYTPFTADSLRAGVRYLLQASGLGKLKPNTLVLGFKSNWRESSPESIDDYINTIYDTFDANYCLCILRMTDGLDVSDQFDFEVNQGFEPDENEDQQSPDRDSGNNMRQTNEHNIPLCQCKCSWCTSLLSAADDVSDKGTSDQVKTVFQNHQGKKTIDVYWIADDGGLTLLVPYLLTRRKHWRGCKIRVFIVGEEQNMEEGRNEMIALLKRFRLDFNDVIVMTDSEKRPQSENLSRFVDSVAPFRLHDEQQEGVSVHELRQRAPWKISDKEFEAFKLKSERKVRLNEIIHRNSQHTALVLVSLPVPHRDCPSALYMAWLDTLTCGLRCPSVLIRGNQQNVLTFYCQ</sequence>
<dbReference type="InterPro" id="IPR018491">
    <property type="entry name" value="SLC12_C"/>
</dbReference>
<feature type="compositionally biased region" description="Polar residues" evidence="5">
    <location>
        <begin position="40"/>
        <end position="49"/>
    </location>
</feature>
<dbReference type="InterPro" id="IPR004841">
    <property type="entry name" value="AA-permease/SLC12A_dom"/>
</dbReference>
<feature type="transmembrane region" description="Helical" evidence="6">
    <location>
        <begin position="394"/>
        <end position="414"/>
    </location>
</feature>
<dbReference type="RefSeq" id="XP_028261585.1">
    <property type="nucleotide sequence ID" value="XM_028405784.1"/>
</dbReference>
<dbReference type="AlphaFoldDB" id="A0A6P7I0R7"/>
<dbReference type="PANTHER" id="PTHR11827:SF97">
    <property type="entry name" value="SLC12A10.3 SOLUTE CARRIER FAMILY 12 (SODIUM_POTASSIUM_CHLORIDE TRANSPORTERS), MEMBER 10, TANDEM DUPLICATE 3 ISOFORM X1-RELATED"/>
    <property type="match status" value="1"/>
</dbReference>
<feature type="domain" description="Amino acid permease/ SLC12A" evidence="7">
    <location>
        <begin position="157"/>
        <end position="663"/>
    </location>
</feature>
<comment type="subcellular location">
    <subcellularLocation>
        <location evidence="1">Membrane</location>
        <topology evidence="1">Multi-pass membrane protein</topology>
    </subcellularLocation>
</comment>
<evidence type="ECO:0000313" key="10">
    <source>
        <dbReference type="RefSeq" id="XP_028261585.1"/>
    </source>
</evidence>
<dbReference type="GO" id="GO:0055078">
    <property type="term" value="P:sodium ion homeostasis"/>
    <property type="evidence" value="ECO:0007669"/>
    <property type="project" value="TreeGrafter"/>
</dbReference>
<feature type="transmembrane region" description="Helical" evidence="6">
    <location>
        <begin position="276"/>
        <end position="297"/>
    </location>
</feature>
<dbReference type="Proteomes" id="UP000515145">
    <property type="component" value="Chromosome 5"/>
</dbReference>
<dbReference type="InterPro" id="IPR004842">
    <property type="entry name" value="SLC12A_fam"/>
</dbReference>
<dbReference type="GeneID" id="114435856"/>
<dbReference type="GO" id="GO:0055075">
    <property type="term" value="P:potassium ion homeostasis"/>
    <property type="evidence" value="ECO:0007669"/>
    <property type="project" value="TreeGrafter"/>
</dbReference>
<feature type="region of interest" description="Disordered" evidence="5">
    <location>
        <begin position="118"/>
        <end position="146"/>
    </location>
</feature>
<evidence type="ECO:0000313" key="9">
    <source>
        <dbReference type="Proteomes" id="UP000515145"/>
    </source>
</evidence>
<dbReference type="PRINTS" id="PR01230">
    <property type="entry name" value="NACLTRNSPORT"/>
</dbReference>
<feature type="transmembrane region" description="Helical" evidence="6">
    <location>
        <begin position="589"/>
        <end position="617"/>
    </location>
</feature>
<evidence type="ECO:0000256" key="3">
    <source>
        <dbReference type="ARBA" id="ARBA00022989"/>
    </source>
</evidence>
<evidence type="ECO:0000256" key="2">
    <source>
        <dbReference type="ARBA" id="ARBA00022692"/>
    </source>
</evidence>
<feature type="transmembrane region" description="Helical" evidence="6">
    <location>
        <begin position="185"/>
        <end position="211"/>
    </location>
</feature>
<feature type="transmembrane region" description="Helical" evidence="6">
    <location>
        <begin position="523"/>
        <end position="540"/>
    </location>
</feature>
<accession>A0A6P7I0R7</accession>
<dbReference type="GO" id="GO:1990573">
    <property type="term" value="P:potassium ion import across plasma membrane"/>
    <property type="evidence" value="ECO:0007669"/>
    <property type="project" value="TreeGrafter"/>
</dbReference>
<evidence type="ECO:0000259" key="8">
    <source>
        <dbReference type="Pfam" id="PF03522"/>
    </source>
</evidence>
<name>A0A6P7I0R7_9TELE</name>
<feature type="compositionally biased region" description="Basic and acidic residues" evidence="5">
    <location>
        <begin position="60"/>
        <end position="69"/>
    </location>
</feature>
<protein>
    <submittedName>
        <fullName evidence="10">Solute carrier family 12 member 10, tandem duplicate 1 isoform X1</fullName>
    </submittedName>
</protein>
<dbReference type="GO" id="GO:0055064">
    <property type="term" value="P:chloride ion homeostasis"/>
    <property type="evidence" value="ECO:0007669"/>
    <property type="project" value="TreeGrafter"/>
</dbReference>